<protein>
    <submittedName>
        <fullName evidence="2">Uncharacterized protein</fullName>
    </submittedName>
</protein>
<evidence type="ECO:0000313" key="2">
    <source>
        <dbReference type="EnsemblMetazoa" id="XP_019764519.1"/>
    </source>
</evidence>
<feature type="transmembrane region" description="Helical" evidence="1">
    <location>
        <begin position="107"/>
        <end position="131"/>
    </location>
</feature>
<sequence length="157" mass="17371">MVDAAIMRRKSQMFLTNISPVYDTHDEVIRKKLKRGKFPPTKTGIIKMISLSLQIGSIAGWAVLDKNCDNLGISYSNLGSTCMGFAIQLLLFLWFSFGKTVKDPGFWINLALSTAGACVSVCGCAALFLMYRFIEEPDPEQAAPKSIRPDPRKSLFA</sequence>
<keyword evidence="1" id="KW-1133">Transmembrane helix</keyword>
<reference evidence="3" key="1">
    <citation type="journal article" date="2013" name="Genome Biol.">
        <title>Draft genome of the mountain pine beetle, Dendroctonus ponderosae Hopkins, a major forest pest.</title>
        <authorList>
            <person name="Keeling C.I."/>
            <person name="Yuen M.M."/>
            <person name="Liao N.Y."/>
            <person name="Docking T.R."/>
            <person name="Chan S.K."/>
            <person name="Taylor G.A."/>
            <person name="Palmquist D.L."/>
            <person name="Jackman S.D."/>
            <person name="Nguyen A."/>
            <person name="Li M."/>
            <person name="Henderson H."/>
            <person name="Janes J.K."/>
            <person name="Zhao Y."/>
            <person name="Pandoh P."/>
            <person name="Moore R."/>
            <person name="Sperling F.A."/>
            <person name="Huber D.P."/>
            <person name="Birol I."/>
            <person name="Jones S.J."/>
            <person name="Bohlmann J."/>
        </authorList>
    </citation>
    <scope>NUCLEOTIDE SEQUENCE</scope>
</reference>
<organism evidence="2 3">
    <name type="scientific">Dendroctonus ponderosae</name>
    <name type="common">Mountain pine beetle</name>
    <dbReference type="NCBI Taxonomy" id="77166"/>
    <lineage>
        <taxon>Eukaryota</taxon>
        <taxon>Metazoa</taxon>
        <taxon>Ecdysozoa</taxon>
        <taxon>Arthropoda</taxon>
        <taxon>Hexapoda</taxon>
        <taxon>Insecta</taxon>
        <taxon>Pterygota</taxon>
        <taxon>Neoptera</taxon>
        <taxon>Endopterygota</taxon>
        <taxon>Coleoptera</taxon>
        <taxon>Polyphaga</taxon>
        <taxon>Cucujiformia</taxon>
        <taxon>Curculionidae</taxon>
        <taxon>Scolytinae</taxon>
        <taxon>Dendroctonus</taxon>
    </lineage>
</organism>
<feature type="transmembrane region" description="Helical" evidence="1">
    <location>
        <begin position="44"/>
        <end position="63"/>
    </location>
</feature>
<keyword evidence="1" id="KW-0812">Transmembrane</keyword>
<feature type="transmembrane region" description="Helical" evidence="1">
    <location>
        <begin position="75"/>
        <end position="95"/>
    </location>
</feature>
<evidence type="ECO:0000256" key="1">
    <source>
        <dbReference type="SAM" id="Phobius"/>
    </source>
</evidence>
<dbReference type="GeneID" id="109540531"/>
<dbReference type="AlphaFoldDB" id="A0AAR5PU31"/>
<reference evidence="2" key="2">
    <citation type="submission" date="2024-08" db="UniProtKB">
        <authorList>
            <consortium name="EnsemblMetazoa"/>
        </authorList>
    </citation>
    <scope>IDENTIFICATION</scope>
</reference>
<keyword evidence="1" id="KW-0472">Membrane</keyword>
<proteinExistence type="predicted"/>
<name>A0AAR5PU31_DENPD</name>
<dbReference type="EnsemblMetazoa" id="XM_019908960.1">
    <property type="protein sequence ID" value="XP_019764519.1"/>
    <property type="gene ID" value="LOC109540531"/>
</dbReference>
<accession>A0AAR5PU31</accession>
<dbReference type="RefSeq" id="XP_019764519.1">
    <property type="nucleotide sequence ID" value="XM_019908960.2"/>
</dbReference>
<evidence type="ECO:0000313" key="3">
    <source>
        <dbReference type="Proteomes" id="UP000019118"/>
    </source>
</evidence>
<keyword evidence="3" id="KW-1185">Reference proteome</keyword>
<dbReference type="Proteomes" id="UP000019118">
    <property type="component" value="Unassembled WGS sequence"/>
</dbReference>